<comment type="similarity">
    <text evidence="2 4">Belongs to the bacterial solute-binding protein 3 family.</text>
</comment>
<evidence type="ECO:0000256" key="4">
    <source>
        <dbReference type="RuleBase" id="RU003744"/>
    </source>
</evidence>
<feature type="chain" id="PRO_5026890295" evidence="5">
    <location>
        <begin position="23"/>
        <end position="274"/>
    </location>
</feature>
<organism evidence="7 8">
    <name type="scientific">Rhodocyclus tenuis</name>
    <name type="common">Rhodospirillum tenue</name>
    <dbReference type="NCBI Taxonomy" id="1066"/>
    <lineage>
        <taxon>Bacteria</taxon>
        <taxon>Pseudomonadati</taxon>
        <taxon>Pseudomonadota</taxon>
        <taxon>Betaproteobacteria</taxon>
        <taxon>Rhodocyclales</taxon>
        <taxon>Rhodocyclaceae</taxon>
        <taxon>Rhodocyclus</taxon>
    </lineage>
</organism>
<sequence>MNAKLYAVIAVLVAGWSVNASAGETLNRIKTTKTLVEVVDQSYPPFSFLNDKNQMDGFDIDVAKEVAKRLGARLKIETPSWEVVTAGNWRGRWDVCICSMTPDKQKARVLDFVAHYYSAPAVLVTADKNSTITSEADINARRIGVEQGSSYERYLQKGLVIEVPDAKPIVYPFDRVTIAPYGSEDLAYQDLALGAGKRIDGIVSNLITAKARIAKTPGKFKLIGSPLYLEPNWVAIDKGDAEWKAELARILAELKKDGTLSKLSQKWIGQDITQ</sequence>
<evidence type="ECO:0000313" key="8">
    <source>
        <dbReference type="Proteomes" id="UP000480275"/>
    </source>
</evidence>
<reference evidence="7 8" key="1">
    <citation type="submission" date="2019-10" db="EMBL/GenBank/DDBJ databases">
        <title>Whole-genome sequence of the purple nonsulfur photosynthetic bacterium Rhodocyclus tenuis.</title>
        <authorList>
            <person name="Kyndt J.A."/>
            <person name="Meyer T.E."/>
        </authorList>
    </citation>
    <scope>NUCLEOTIDE SEQUENCE [LARGE SCALE GENOMIC DNA]</scope>
    <source>
        <strain evidence="7 8">DSM 110</strain>
    </source>
</reference>
<feature type="signal peptide" evidence="5">
    <location>
        <begin position="1"/>
        <end position="22"/>
    </location>
</feature>
<keyword evidence="3 5" id="KW-0732">Signal</keyword>
<feature type="domain" description="Solute-binding protein family 3/N-terminal" evidence="6">
    <location>
        <begin position="34"/>
        <end position="271"/>
    </location>
</feature>
<comment type="caution">
    <text evidence="7">The sequence shown here is derived from an EMBL/GenBank/DDBJ whole genome shotgun (WGS) entry which is preliminary data.</text>
</comment>
<dbReference type="PANTHER" id="PTHR35936:SF19">
    <property type="entry name" value="AMINO-ACID-BINDING PROTEIN YXEM-RELATED"/>
    <property type="match status" value="1"/>
</dbReference>
<dbReference type="PROSITE" id="PS01039">
    <property type="entry name" value="SBP_BACTERIAL_3"/>
    <property type="match status" value="1"/>
</dbReference>
<evidence type="ECO:0000313" key="7">
    <source>
        <dbReference type="EMBL" id="MQY50203.1"/>
    </source>
</evidence>
<name>A0A6L5JS51_RHOTE</name>
<dbReference type="SUPFAM" id="SSF53850">
    <property type="entry name" value="Periplasmic binding protein-like II"/>
    <property type="match status" value="1"/>
</dbReference>
<gene>
    <name evidence="7" type="ORF">GHK24_00190</name>
</gene>
<comment type="subcellular location">
    <subcellularLocation>
        <location evidence="1">Cell envelope</location>
    </subcellularLocation>
</comment>
<dbReference type="PANTHER" id="PTHR35936">
    <property type="entry name" value="MEMBRANE-BOUND LYTIC MUREIN TRANSGLYCOSYLASE F"/>
    <property type="match status" value="1"/>
</dbReference>
<evidence type="ECO:0000256" key="5">
    <source>
        <dbReference type="SAM" id="SignalP"/>
    </source>
</evidence>
<evidence type="ECO:0000256" key="1">
    <source>
        <dbReference type="ARBA" id="ARBA00004196"/>
    </source>
</evidence>
<protein>
    <submittedName>
        <fullName evidence="7">Transporter substrate-binding domain-containing protein</fullName>
    </submittedName>
</protein>
<evidence type="ECO:0000256" key="2">
    <source>
        <dbReference type="ARBA" id="ARBA00010333"/>
    </source>
</evidence>
<dbReference type="EMBL" id="WIXJ01000001">
    <property type="protein sequence ID" value="MQY50203.1"/>
    <property type="molecule type" value="Genomic_DNA"/>
</dbReference>
<dbReference type="Proteomes" id="UP000480275">
    <property type="component" value="Unassembled WGS sequence"/>
</dbReference>
<dbReference type="InterPro" id="IPR018313">
    <property type="entry name" value="SBP_3_CS"/>
</dbReference>
<dbReference type="OrthoDB" id="368476at2"/>
<dbReference type="InterPro" id="IPR001638">
    <property type="entry name" value="Solute-binding_3/MltF_N"/>
</dbReference>
<evidence type="ECO:0000256" key="3">
    <source>
        <dbReference type="ARBA" id="ARBA00022729"/>
    </source>
</evidence>
<dbReference type="Gene3D" id="3.40.190.10">
    <property type="entry name" value="Periplasmic binding protein-like II"/>
    <property type="match status" value="2"/>
</dbReference>
<dbReference type="Pfam" id="PF00497">
    <property type="entry name" value="SBP_bac_3"/>
    <property type="match status" value="1"/>
</dbReference>
<dbReference type="GO" id="GO:0030313">
    <property type="term" value="C:cell envelope"/>
    <property type="evidence" value="ECO:0007669"/>
    <property type="project" value="UniProtKB-SubCell"/>
</dbReference>
<dbReference type="SMART" id="SM00062">
    <property type="entry name" value="PBPb"/>
    <property type="match status" value="1"/>
</dbReference>
<dbReference type="AlphaFoldDB" id="A0A6L5JS51"/>
<proteinExistence type="inferred from homology"/>
<accession>A0A6L5JS51</accession>
<evidence type="ECO:0000259" key="6">
    <source>
        <dbReference type="SMART" id="SM00062"/>
    </source>
</evidence>